<evidence type="ECO:0000313" key="11">
    <source>
        <dbReference type="EMBL" id="CAF4248022.1"/>
    </source>
</evidence>
<dbReference type="InterPro" id="IPR051482">
    <property type="entry name" value="Cholesterol_transport"/>
</dbReference>
<proteinExistence type="predicted"/>
<dbReference type="Proteomes" id="UP000663873">
    <property type="component" value="Unassembled WGS sequence"/>
</dbReference>
<feature type="transmembrane region" description="Helical" evidence="2">
    <location>
        <begin position="475"/>
        <end position="495"/>
    </location>
</feature>
<comment type="caution">
    <text evidence="13">The sequence shown here is derived from an EMBL/GenBank/DDBJ whole genome shotgun (WGS) entry which is preliminary data.</text>
</comment>
<dbReference type="OrthoDB" id="2162691at2759"/>
<dbReference type="EMBL" id="CAJOBP010000033">
    <property type="protein sequence ID" value="CAF4106604.1"/>
    <property type="molecule type" value="Genomic_DNA"/>
</dbReference>
<feature type="compositionally biased region" description="Polar residues" evidence="1">
    <location>
        <begin position="24"/>
        <end position="46"/>
    </location>
</feature>
<evidence type="ECO:0000313" key="6">
    <source>
        <dbReference type="EMBL" id="CAF3506687.1"/>
    </source>
</evidence>
<feature type="compositionally biased region" description="Polar residues" evidence="1">
    <location>
        <begin position="1"/>
        <end position="16"/>
    </location>
</feature>
<reference evidence="13" key="1">
    <citation type="submission" date="2021-02" db="EMBL/GenBank/DDBJ databases">
        <authorList>
            <person name="Nowell W R."/>
        </authorList>
    </citation>
    <scope>NUCLEOTIDE SEQUENCE</scope>
</reference>
<evidence type="ECO:0000313" key="9">
    <source>
        <dbReference type="EMBL" id="CAF4106604.1"/>
    </source>
</evidence>
<dbReference type="Proteomes" id="UP000663865">
    <property type="component" value="Unassembled WGS sequence"/>
</dbReference>
<organism evidence="13 14">
    <name type="scientific">Rotaria socialis</name>
    <dbReference type="NCBI Taxonomy" id="392032"/>
    <lineage>
        <taxon>Eukaryota</taxon>
        <taxon>Metazoa</taxon>
        <taxon>Spiralia</taxon>
        <taxon>Gnathifera</taxon>
        <taxon>Rotifera</taxon>
        <taxon>Eurotatoria</taxon>
        <taxon>Bdelloidea</taxon>
        <taxon>Philodinida</taxon>
        <taxon>Philodinidae</taxon>
        <taxon>Rotaria</taxon>
    </lineage>
</organism>
<feature type="compositionally biased region" description="Low complexity" evidence="1">
    <location>
        <begin position="47"/>
        <end position="62"/>
    </location>
</feature>
<dbReference type="Proteomes" id="UP000663838">
    <property type="component" value="Unassembled WGS sequence"/>
</dbReference>
<evidence type="ECO:0000256" key="2">
    <source>
        <dbReference type="SAM" id="Phobius"/>
    </source>
</evidence>
<dbReference type="Proteomes" id="UP000663851">
    <property type="component" value="Unassembled WGS sequence"/>
</dbReference>
<dbReference type="Proteomes" id="UP000663862">
    <property type="component" value="Unassembled WGS sequence"/>
</dbReference>
<keyword evidence="2" id="KW-0472">Membrane</keyword>
<evidence type="ECO:0000313" key="12">
    <source>
        <dbReference type="EMBL" id="CAF4654096.1"/>
    </source>
</evidence>
<dbReference type="EMBL" id="CAJNYU010000183">
    <property type="protein sequence ID" value="CAF3336941.1"/>
    <property type="molecule type" value="Genomic_DNA"/>
</dbReference>
<keyword evidence="2" id="KW-1133">Transmembrane helix</keyword>
<evidence type="ECO:0000313" key="8">
    <source>
        <dbReference type="EMBL" id="CAF3766425.1"/>
    </source>
</evidence>
<feature type="compositionally biased region" description="Low complexity" evidence="1">
    <location>
        <begin position="383"/>
        <end position="394"/>
    </location>
</feature>
<dbReference type="AlphaFoldDB" id="A0A821H229"/>
<dbReference type="Gene3D" id="2.30.29.30">
    <property type="entry name" value="Pleckstrin-homology domain (PH domain)/Phosphotyrosine-binding domain (PTB)"/>
    <property type="match status" value="1"/>
</dbReference>
<feature type="region of interest" description="Disordered" evidence="1">
    <location>
        <begin position="89"/>
        <end position="143"/>
    </location>
</feature>
<dbReference type="GO" id="GO:0120015">
    <property type="term" value="F:sterol transfer activity"/>
    <property type="evidence" value="ECO:0007669"/>
    <property type="project" value="TreeGrafter"/>
</dbReference>
<feature type="region of interest" description="Disordered" evidence="1">
    <location>
        <begin position="1"/>
        <end position="62"/>
    </location>
</feature>
<dbReference type="Proteomes" id="UP000663869">
    <property type="component" value="Unassembled WGS sequence"/>
</dbReference>
<feature type="domain" description="GRAM" evidence="3">
    <location>
        <begin position="146"/>
        <end position="215"/>
    </location>
</feature>
<feature type="compositionally biased region" description="Polar residues" evidence="1">
    <location>
        <begin position="334"/>
        <end position="356"/>
    </location>
</feature>
<dbReference type="EMBL" id="CAJNYD010003399">
    <property type="protein sequence ID" value="CAF3506687.1"/>
    <property type="molecule type" value="Genomic_DNA"/>
</dbReference>
<dbReference type="EMBL" id="CAJOBR010002319">
    <property type="protein sequence ID" value="CAF4673367.1"/>
    <property type="molecule type" value="Genomic_DNA"/>
</dbReference>
<dbReference type="Proteomes" id="UP000663872">
    <property type="component" value="Unassembled WGS sequence"/>
</dbReference>
<feature type="compositionally biased region" description="Low complexity" evidence="1">
    <location>
        <begin position="102"/>
        <end position="113"/>
    </location>
</feature>
<dbReference type="GO" id="GO:0032366">
    <property type="term" value="P:intracellular sterol transport"/>
    <property type="evidence" value="ECO:0007669"/>
    <property type="project" value="TreeGrafter"/>
</dbReference>
<evidence type="ECO:0000313" key="10">
    <source>
        <dbReference type="EMBL" id="CAF4119348.1"/>
    </source>
</evidence>
<keyword evidence="2" id="KW-0812">Transmembrane</keyword>
<name>A0A821H229_9BILA</name>
<dbReference type="EMBL" id="CAJOBS010000872">
    <property type="protein sequence ID" value="CAF4654096.1"/>
    <property type="molecule type" value="Genomic_DNA"/>
</dbReference>
<feature type="compositionally biased region" description="Polar residues" evidence="1">
    <location>
        <begin position="130"/>
        <end position="140"/>
    </location>
</feature>
<dbReference type="EMBL" id="CAJNYT010005690">
    <property type="protein sequence ID" value="CAF3766425.1"/>
    <property type="molecule type" value="Genomic_DNA"/>
</dbReference>
<dbReference type="CDD" id="cd13220">
    <property type="entry name" value="PH-GRAM_GRAMDC"/>
    <property type="match status" value="1"/>
</dbReference>
<dbReference type="EMBL" id="CAJOBO010000071">
    <property type="protein sequence ID" value="CAF4119348.1"/>
    <property type="molecule type" value="Genomic_DNA"/>
</dbReference>
<protein>
    <recommendedName>
        <fullName evidence="3">GRAM domain-containing protein</fullName>
    </recommendedName>
</protein>
<accession>A0A821H229</accession>
<dbReference type="InterPro" id="IPR011993">
    <property type="entry name" value="PH-like_dom_sf"/>
</dbReference>
<keyword evidence="15" id="KW-1185">Reference proteome</keyword>
<dbReference type="PANTHER" id="PTHR23319:SF4">
    <property type="entry name" value="GRAM DOMAIN CONTAINING 1B, ISOFORM E"/>
    <property type="match status" value="1"/>
</dbReference>
<feature type="region of interest" description="Disordered" evidence="1">
    <location>
        <begin position="317"/>
        <end position="440"/>
    </location>
</feature>
<evidence type="ECO:0000313" key="7">
    <source>
        <dbReference type="EMBL" id="CAF3577119.1"/>
    </source>
</evidence>
<evidence type="ECO:0000313" key="5">
    <source>
        <dbReference type="EMBL" id="CAF3423513.1"/>
    </source>
</evidence>
<dbReference type="Proteomes" id="UP000663848">
    <property type="component" value="Unassembled WGS sequence"/>
</dbReference>
<dbReference type="GO" id="GO:0032934">
    <property type="term" value="F:sterol binding"/>
    <property type="evidence" value="ECO:0007669"/>
    <property type="project" value="TreeGrafter"/>
</dbReference>
<gene>
    <name evidence="4" type="ORF">FME351_LOCUS3202</name>
    <name evidence="8" type="ORF">GRG538_LOCUS32244</name>
    <name evidence="10" type="ORF">HFQ381_LOCUS2227</name>
    <name evidence="7" type="ORF">KIK155_LOCUS19756</name>
    <name evidence="6" type="ORF">LUA448_LOCUS25626</name>
    <name evidence="13" type="ORF">QYT958_LOCUS16190</name>
    <name evidence="5" type="ORF">TIS948_LOCUS29688</name>
    <name evidence="12" type="ORF">TOA249_LOCUS14218</name>
    <name evidence="11" type="ORF">TSG867_LOCUS2897</name>
    <name evidence="9" type="ORF">UJA718_LOCUS649</name>
</gene>
<sequence>MANSRPVSVLSESNSVPDEANINGLKNNPQNKETSSARSSIQKSPMNNIRNANSSSSSIDSAGAKNTIFTENKTSTLTNSNTIVSWTTTDSDLESEQDGRSNNDNNSLESNSLKKQIQRPQTLSRRDNGQQKNETNSQEQLSRRAKHFQKLFRSEIHDDMPELIDSYVCAYQGDILLQGKMYITDRYLCFHSRIISYVTKHVYRWEQIENITKERVAFIFPTAIGIQLRHSGKKIIYASFLQRDQAFDKIVSMCSRFNNDINSLQNDDDNRLMQDGTLKAINSNYSFNEKIKKSKRDIPFDMTEGPEQEDVLQMCLGSNATNNNNNNSNVKWRPQSSTSKISDNKQQSKQSKNLFNSDKKKQFKNSSLNPTVPKNLNESIPDNNELNRNSSSSNTQEKEADASLTDNPVVFRHPRNAPLRSNRSRSRSRDRTLSPATRTSSNMLNSISSISSITTPDSSIINSDTDGIAGKYSRIIILSLISIVKLIMAYLLLLFNRFKTYPIKTSLILLICITILISHSFYLINLAYRIENRLQSLHNIWPSPLASSSSSAARNSRHQ</sequence>
<evidence type="ECO:0000256" key="1">
    <source>
        <dbReference type="SAM" id="MobiDB-lite"/>
    </source>
</evidence>
<feature type="compositionally biased region" description="Polar residues" evidence="1">
    <location>
        <begin position="114"/>
        <end position="123"/>
    </location>
</feature>
<dbReference type="Proteomes" id="UP000663833">
    <property type="component" value="Unassembled WGS sequence"/>
</dbReference>
<feature type="transmembrane region" description="Helical" evidence="2">
    <location>
        <begin position="507"/>
        <end position="528"/>
    </location>
</feature>
<evidence type="ECO:0000259" key="3">
    <source>
        <dbReference type="SMART" id="SM00568"/>
    </source>
</evidence>
<dbReference type="Pfam" id="PF02893">
    <property type="entry name" value="GRAM"/>
    <property type="match status" value="1"/>
</dbReference>
<evidence type="ECO:0000313" key="4">
    <source>
        <dbReference type="EMBL" id="CAF3336941.1"/>
    </source>
</evidence>
<dbReference type="GO" id="GO:0140268">
    <property type="term" value="C:endoplasmic reticulum-plasma membrane contact site"/>
    <property type="evidence" value="ECO:0007669"/>
    <property type="project" value="TreeGrafter"/>
</dbReference>
<dbReference type="InterPro" id="IPR004182">
    <property type="entry name" value="GRAM"/>
</dbReference>
<evidence type="ECO:0000313" key="15">
    <source>
        <dbReference type="Proteomes" id="UP000663873"/>
    </source>
</evidence>
<dbReference type="EMBL" id="CAJNXB010005397">
    <property type="protein sequence ID" value="CAF3423513.1"/>
    <property type="molecule type" value="Genomic_DNA"/>
</dbReference>
<feature type="compositionally biased region" description="Low complexity" evidence="1">
    <location>
        <begin position="318"/>
        <end position="329"/>
    </location>
</feature>
<evidence type="ECO:0000313" key="14">
    <source>
        <dbReference type="Proteomes" id="UP000663848"/>
    </source>
</evidence>
<dbReference type="SMART" id="SM00568">
    <property type="entry name" value="GRAM"/>
    <property type="match status" value="1"/>
</dbReference>
<dbReference type="EMBL" id="CAJNYV010003467">
    <property type="protein sequence ID" value="CAF3577119.1"/>
    <property type="molecule type" value="Genomic_DNA"/>
</dbReference>
<dbReference type="EMBL" id="CAJOBQ010000081">
    <property type="protein sequence ID" value="CAF4248022.1"/>
    <property type="molecule type" value="Genomic_DNA"/>
</dbReference>
<feature type="compositionally biased region" description="Polar residues" evidence="1">
    <location>
        <begin position="364"/>
        <end position="382"/>
    </location>
</feature>
<dbReference type="GO" id="GO:0005886">
    <property type="term" value="C:plasma membrane"/>
    <property type="evidence" value="ECO:0007669"/>
    <property type="project" value="TreeGrafter"/>
</dbReference>
<dbReference type="Proteomes" id="UP000663825">
    <property type="component" value="Unassembled WGS sequence"/>
</dbReference>
<dbReference type="GO" id="GO:0005789">
    <property type="term" value="C:endoplasmic reticulum membrane"/>
    <property type="evidence" value="ECO:0007669"/>
    <property type="project" value="TreeGrafter"/>
</dbReference>
<dbReference type="PANTHER" id="PTHR23319">
    <property type="entry name" value="GRAM DOMAIN CONTAINING 1B, ISOFORM E"/>
    <property type="match status" value="1"/>
</dbReference>
<evidence type="ECO:0000313" key="13">
    <source>
        <dbReference type="EMBL" id="CAF4673367.1"/>
    </source>
</evidence>